<dbReference type="AlphaFoldDB" id="A0A7W9BIM4"/>
<dbReference type="PANTHER" id="PTHR36302">
    <property type="entry name" value="BLR7088 PROTEIN"/>
    <property type="match status" value="1"/>
</dbReference>
<dbReference type="Pfam" id="PF04314">
    <property type="entry name" value="PCuAC"/>
    <property type="match status" value="1"/>
</dbReference>
<reference evidence="2 3" key="1">
    <citation type="submission" date="2020-08" db="EMBL/GenBank/DDBJ databases">
        <title>Genomic Encyclopedia of Type Strains, Phase IV (KMG-IV): sequencing the most valuable type-strain genomes for metagenomic binning, comparative biology and taxonomic classification.</title>
        <authorList>
            <person name="Goeker M."/>
        </authorList>
    </citation>
    <scope>NUCLEOTIDE SEQUENCE [LARGE SCALE GENOMIC DNA]</scope>
    <source>
        <strain evidence="2 3">DSM 101064</strain>
    </source>
</reference>
<keyword evidence="1" id="KW-0732">Signal</keyword>
<keyword evidence="3" id="KW-1185">Reference proteome</keyword>
<protein>
    <recommendedName>
        <fullName evidence="4">Copper chaperone PCu(A)C</fullName>
    </recommendedName>
</protein>
<gene>
    <name evidence="2" type="ORF">FHS72_000807</name>
</gene>
<dbReference type="RefSeq" id="WP_183525925.1">
    <property type="nucleotide sequence ID" value="NZ_JACIJM010000002.1"/>
</dbReference>
<dbReference type="SUPFAM" id="SSF110087">
    <property type="entry name" value="DR1885-like metal-binding protein"/>
    <property type="match status" value="1"/>
</dbReference>
<dbReference type="Gene3D" id="2.60.40.1890">
    <property type="entry name" value="PCu(A)C copper chaperone"/>
    <property type="match status" value="1"/>
</dbReference>
<sequence>MRKFMTLLAFVAAPSLAMSHEFTVGDLFIDHPVANTTAATAMSGAGYLSITNNGDTSDTLIGIEADFPRVMLHDTIVENDIAKMSHIEAAEIAPGETLTFAPGGKHVMFMGLDGDPFEAGEKIDATLIFEKAGRIDVTFDVEDLSHGDAGHSDHSGH</sequence>
<evidence type="ECO:0000256" key="1">
    <source>
        <dbReference type="SAM" id="SignalP"/>
    </source>
</evidence>
<dbReference type="EMBL" id="JACIJM010000002">
    <property type="protein sequence ID" value="MBB5721200.1"/>
    <property type="molecule type" value="Genomic_DNA"/>
</dbReference>
<proteinExistence type="predicted"/>
<accession>A0A7W9BIM4</accession>
<dbReference type="InterPro" id="IPR036182">
    <property type="entry name" value="PCuAC_sf"/>
</dbReference>
<feature type="signal peptide" evidence="1">
    <location>
        <begin position="1"/>
        <end position="19"/>
    </location>
</feature>
<dbReference type="InterPro" id="IPR058248">
    <property type="entry name" value="Lxx211020-like"/>
</dbReference>
<comment type="caution">
    <text evidence="2">The sequence shown here is derived from an EMBL/GenBank/DDBJ whole genome shotgun (WGS) entry which is preliminary data.</text>
</comment>
<evidence type="ECO:0000313" key="3">
    <source>
        <dbReference type="Proteomes" id="UP000535415"/>
    </source>
</evidence>
<dbReference type="InterPro" id="IPR007410">
    <property type="entry name" value="LpqE-like"/>
</dbReference>
<dbReference type="PANTHER" id="PTHR36302:SF1">
    <property type="entry name" value="COPPER CHAPERONE PCU(A)C"/>
    <property type="match status" value="1"/>
</dbReference>
<evidence type="ECO:0008006" key="4">
    <source>
        <dbReference type="Google" id="ProtNLM"/>
    </source>
</evidence>
<dbReference type="Proteomes" id="UP000535415">
    <property type="component" value="Unassembled WGS sequence"/>
</dbReference>
<organism evidence="2 3">
    <name type="scientific">Yoonia ponticola</name>
    <dbReference type="NCBI Taxonomy" id="1524255"/>
    <lineage>
        <taxon>Bacteria</taxon>
        <taxon>Pseudomonadati</taxon>
        <taxon>Pseudomonadota</taxon>
        <taxon>Alphaproteobacteria</taxon>
        <taxon>Rhodobacterales</taxon>
        <taxon>Paracoccaceae</taxon>
        <taxon>Yoonia</taxon>
    </lineage>
</organism>
<name>A0A7W9BIM4_9RHOB</name>
<evidence type="ECO:0000313" key="2">
    <source>
        <dbReference type="EMBL" id="MBB5721200.1"/>
    </source>
</evidence>
<feature type="chain" id="PRO_5030593498" description="Copper chaperone PCu(A)C" evidence="1">
    <location>
        <begin position="20"/>
        <end position="157"/>
    </location>
</feature>